<gene>
    <name evidence="1" type="ORF">BE08_43090</name>
</gene>
<proteinExistence type="predicted"/>
<dbReference type="Proteomes" id="UP000075420">
    <property type="component" value="Unassembled WGS sequence"/>
</dbReference>
<dbReference type="AlphaFoldDB" id="A0A150P1R6"/>
<protein>
    <submittedName>
        <fullName evidence="1">Uncharacterized protein</fullName>
    </submittedName>
</protein>
<accession>A0A150P1R6</accession>
<evidence type="ECO:0000313" key="2">
    <source>
        <dbReference type="Proteomes" id="UP000075420"/>
    </source>
</evidence>
<organism evidence="1 2">
    <name type="scientific">Sorangium cellulosum</name>
    <name type="common">Polyangium cellulosum</name>
    <dbReference type="NCBI Taxonomy" id="56"/>
    <lineage>
        <taxon>Bacteria</taxon>
        <taxon>Pseudomonadati</taxon>
        <taxon>Myxococcota</taxon>
        <taxon>Polyangia</taxon>
        <taxon>Polyangiales</taxon>
        <taxon>Polyangiaceae</taxon>
        <taxon>Sorangium</taxon>
    </lineage>
</organism>
<evidence type="ECO:0000313" key="1">
    <source>
        <dbReference type="EMBL" id="KYF49118.1"/>
    </source>
</evidence>
<reference evidence="1 2" key="1">
    <citation type="submission" date="2014-02" db="EMBL/GenBank/DDBJ databases">
        <title>The small core and large imbalanced accessory genome model reveals a collaborative survival strategy of Sorangium cellulosum strains in nature.</title>
        <authorList>
            <person name="Han K."/>
            <person name="Peng R."/>
            <person name="Blom J."/>
            <person name="Li Y.-Z."/>
        </authorList>
    </citation>
    <scope>NUCLEOTIDE SEQUENCE [LARGE SCALE GENOMIC DNA]</scope>
    <source>
        <strain evidence="1 2">So0157-25</strain>
    </source>
</reference>
<dbReference type="EMBL" id="JELY01003408">
    <property type="protein sequence ID" value="KYF49118.1"/>
    <property type="molecule type" value="Genomic_DNA"/>
</dbReference>
<name>A0A150P1R6_SORCE</name>
<sequence>MRQIFIPSRTVALPGGLVAPPVEQKLTTWQAHLLKHPLGVHAVRGNQPWNQEGWDRTVPPVVTAEQRERIAGRIMGLSPNGMRCQVRELRGARSPEAEPCYACQTPLVSLCAAILDEADGVGHRYAATIEALLTDVAEEAAVVIPRRDLSFRLIKSLTRPAWIEAGTVLAVGVDGKTPMVRIARADGTRADFWLNGNGLTWRTTYRIPQVSVRTQLSFLMDHFTPAPSLPLSDVYVVPRRWWEAYGI</sequence>
<comment type="caution">
    <text evidence="1">The sequence shown here is derived from an EMBL/GenBank/DDBJ whole genome shotgun (WGS) entry which is preliminary data.</text>
</comment>